<feature type="region of interest" description="Disordered" evidence="1">
    <location>
        <begin position="1"/>
        <end position="23"/>
    </location>
</feature>
<dbReference type="AlphaFoldDB" id="A0A8J5WQK5"/>
<organism evidence="2 3">
    <name type="scientific">Zizania palustris</name>
    <name type="common">Northern wild rice</name>
    <dbReference type="NCBI Taxonomy" id="103762"/>
    <lineage>
        <taxon>Eukaryota</taxon>
        <taxon>Viridiplantae</taxon>
        <taxon>Streptophyta</taxon>
        <taxon>Embryophyta</taxon>
        <taxon>Tracheophyta</taxon>
        <taxon>Spermatophyta</taxon>
        <taxon>Magnoliopsida</taxon>
        <taxon>Liliopsida</taxon>
        <taxon>Poales</taxon>
        <taxon>Poaceae</taxon>
        <taxon>BOP clade</taxon>
        <taxon>Oryzoideae</taxon>
        <taxon>Oryzeae</taxon>
        <taxon>Zizaniinae</taxon>
        <taxon>Zizania</taxon>
    </lineage>
</organism>
<dbReference type="Proteomes" id="UP000729402">
    <property type="component" value="Unassembled WGS sequence"/>
</dbReference>
<proteinExistence type="predicted"/>
<keyword evidence="3" id="KW-1185">Reference proteome</keyword>
<reference evidence="2" key="2">
    <citation type="submission" date="2021-02" db="EMBL/GenBank/DDBJ databases">
        <authorList>
            <person name="Kimball J.A."/>
            <person name="Haas M.W."/>
            <person name="Macchietto M."/>
            <person name="Kono T."/>
            <person name="Duquette J."/>
            <person name="Shao M."/>
        </authorList>
    </citation>
    <scope>NUCLEOTIDE SEQUENCE</scope>
    <source>
        <tissue evidence="2">Fresh leaf tissue</tissue>
    </source>
</reference>
<gene>
    <name evidence="2" type="ORF">GUJ93_ZPchr0013g37030</name>
</gene>
<reference evidence="2" key="1">
    <citation type="journal article" date="2021" name="bioRxiv">
        <title>Whole Genome Assembly and Annotation of Northern Wild Rice, Zizania palustris L., Supports a Whole Genome Duplication in the Zizania Genus.</title>
        <authorList>
            <person name="Haas M."/>
            <person name="Kono T."/>
            <person name="Macchietto M."/>
            <person name="Millas R."/>
            <person name="McGilp L."/>
            <person name="Shao M."/>
            <person name="Duquette J."/>
            <person name="Hirsch C.N."/>
            <person name="Kimball J."/>
        </authorList>
    </citation>
    <scope>NUCLEOTIDE SEQUENCE</scope>
    <source>
        <tissue evidence="2">Fresh leaf tissue</tissue>
    </source>
</reference>
<sequence length="116" mass="12938">MEPHTAGRGEGGEGGHRLHATSVRLPDRHLRATSVRFPDRRFHVAVALPLPRVEELRGDPPMAAWAQATLSTGTGPTLWTAAPGCGKRSSRETFMATWYQNPKFHPLIYCYFRAIE</sequence>
<evidence type="ECO:0000313" key="3">
    <source>
        <dbReference type="Proteomes" id="UP000729402"/>
    </source>
</evidence>
<accession>A0A8J5WQK5</accession>
<name>A0A8J5WQK5_ZIZPA</name>
<evidence type="ECO:0000313" key="2">
    <source>
        <dbReference type="EMBL" id="KAG8095735.1"/>
    </source>
</evidence>
<dbReference type="EMBL" id="JAAALK010000079">
    <property type="protein sequence ID" value="KAG8095735.1"/>
    <property type="molecule type" value="Genomic_DNA"/>
</dbReference>
<feature type="compositionally biased region" description="Basic and acidic residues" evidence="1">
    <location>
        <begin position="1"/>
        <end position="16"/>
    </location>
</feature>
<comment type="caution">
    <text evidence="2">The sequence shown here is derived from an EMBL/GenBank/DDBJ whole genome shotgun (WGS) entry which is preliminary data.</text>
</comment>
<protein>
    <submittedName>
        <fullName evidence="2">Uncharacterized protein</fullName>
    </submittedName>
</protein>
<evidence type="ECO:0000256" key="1">
    <source>
        <dbReference type="SAM" id="MobiDB-lite"/>
    </source>
</evidence>